<organism evidence="7 8">
    <name type="scientific">Coprobacter tertius</name>
    <dbReference type="NCBI Taxonomy" id="2944915"/>
    <lineage>
        <taxon>Bacteria</taxon>
        <taxon>Pseudomonadati</taxon>
        <taxon>Bacteroidota</taxon>
        <taxon>Bacteroidia</taxon>
        <taxon>Bacteroidales</taxon>
        <taxon>Barnesiellaceae</taxon>
        <taxon>Coprobacter</taxon>
    </lineage>
</organism>
<reference evidence="7 8" key="1">
    <citation type="submission" date="2022-07" db="EMBL/GenBank/DDBJ databases">
        <title>Fecal culturing of patients with breast cancer.</title>
        <authorList>
            <person name="Teng N.M.Y."/>
            <person name="Kiu R."/>
            <person name="Evans R."/>
            <person name="Baker D.J."/>
            <person name="Zenner C."/>
            <person name="Robinson S.D."/>
            <person name="Hall L.J."/>
        </authorList>
    </citation>
    <scope>NUCLEOTIDE SEQUENCE [LARGE SCALE GENOMIC DNA]</scope>
    <source>
        <strain evidence="7 8">LH1063</strain>
    </source>
</reference>
<keyword evidence="2" id="KW-1003">Cell membrane</keyword>
<dbReference type="PANTHER" id="PTHR39087">
    <property type="entry name" value="UPF0104 MEMBRANE PROTEIN MJ1595"/>
    <property type="match status" value="1"/>
</dbReference>
<dbReference type="Proteomes" id="UP001205603">
    <property type="component" value="Unassembled WGS sequence"/>
</dbReference>
<feature type="transmembrane region" description="Helical" evidence="6">
    <location>
        <begin position="12"/>
        <end position="30"/>
    </location>
</feature>
<feature type="transmembrane region" description="Helical" evidence="6">
    <location>
        <begin position="139"/>
        <end position="157"/>
    </location>
</feature>
<evidence type="ECO:0000256" key="2">
    <source>
        <dbReference type="ARBA" id="ARBA00022475"/>
    </source>
</evidence>
<accession>A0ABT1MHF4</accession>
<dbReference type="NCBIfam" id="TIGR00374">
    <property type="entry name" value="flippase-like domain"/>
    <property type="match status" value="1"/>
</dbReference>
<dbReference type="Pfam" id="PF03706">
    <property type="entry name" value="LPG_synthase_TM"/>
    <property type="match status" value="1"/>
</dbReference>
<dbReference type="EMBL" id="JANDHW010000006">
    <property type="protein sequence ID" value="MCP9612050.1"/>
    <property type="molecule type" value="Genomic_DNA"/>
</dbReference>
<evidence type="ECO:0000313" key="7">
    <source>
        <dbReference type="EMBL" id="MCP9612050.1"/>
    </source>
</evidence>
<comment type="caution">
    <text evidence="7">The sequence shown here is derived from an EMBL/GenBank/DDBJ whole genome shotgun (WGS) entry which is preliminary data.</text>
</comment>
<name>A0ABT1MHF4_9BACT</name>
<keyword evidence="3 6" id="KW-0812">Transmembrane</keyword>
<gene>
    <name evidence="7" type="ORF">NMU02_08100</name>
</gene>
<comment type="subcellular location">
    <subcellularLocation>
        <location evidence="1">Cell membrane</location>
        <topology evidence="1">Multi-pass membrane protein</topology>
    </subcellularLocation>
</comment>
<feature type="transmembrane region" description="Helical" evidence="6">
    <location>
        <begin position="219"/>
        <end position="236"/>
    </location>
</feature>
<evidence type="ECO:0000256" key="6">
    <source>
        <dbReference type="SAM" id="Phobius"/>
    </source>
</evidence>
<evidence type="ECO:0000256" key="1">
    <source>
        <dbReference type="ARBA" id="ARBA00004651"/>
    </source>
</evidence>
<keyword evidence="8" id="KW-1185">Reference proteome</keyword>
<evidence type="ECO:0000256" key="3">
    <source>
        <dbReference type="ARBA" id="ARBA00022692"/>
    </source>
</evidence>
<sequence>MKKIWGILQSGINYYWIFLSMVIGLFSHIFRALRWRIQLRTLGTDPSMRTLTNAIFGTYAMNLIFPRLGEVWRCGYVARREKMSFTQALGSVFSDRLCDTLAVVLLTVGIFFLQMPIFRSFLRKFPTIEEAAWHLITSPWLYVGLIVIIIALVWLFCRKTENKYVLKVKSMVNNLWCGFKTVLEMKQKFLFLFYTVMIWFCYFMQLYVCLFAFQATQDLGVLAALTLFIMGSISMGIPVQGGLGPWHLAIIATLSLYGVEENAAGAFALVAHGVQMILIIILGIYTVFSIALEKKSDVSVPLVGKTIDEIPVSN</sequence>
<evidence type="ECO:0000256" key="4">
    <source>
        <dbReference type="ARBA" id="ARBA00022989"/>
    </source>
</evidence>
<keyword evidence="5 6" id="KW-0472">Membrane</keyword>
<protein>
    <submittedName>
        <fullName evidence="7">Flippase-like domain-containing protein</fullName>
    </submittedName>
</protein>
<feature type="transmembrane region" description="Helical" evidence="6">
    <location>
        <begin position="265"/>
        <end position="288"/>
    </location>
</feature>
<dbReference type="InterPro" id="IPR022791">
    <property type="entry name" value="L-PG_synthase/AglD"/>
</dbReference>
<evidence type="ECO:0000313" key="8">
    <source>
        <dbReference type="Proteomes" id="UP001205603"/>
    </source>
</evidence>
<feature type="transmembrane region" description="Helical" evidence="6">
    <location>
        <begin position="101"/>
        <end position="119"/>
    </location>
</feature>
<dbReference type="PANTHER" id="PTHR39087:SF2">
    <property type="entry name" value="UPF0104 MEMBRANE PROTEIN MJ1595"/>
    <property type="match status" value="1"/>
</dbReference>
<evidence type="ECO:0000256" key="5">
    <source>
        <dbReference type="ARBA" id="ARBA00023136"/>
    </source>
</evidence>
<feature type="transmembrane region" description="Helical" evidence="6">
    <location>
        <begin position="189"/>
        <end position="213"/>
    </location>
</feature>
<proteinExistence type="predicted"/>
<keyword evidence="4 6" id="KW-1133">Transmembrane helix</keyword>